<dbReference type="OrthoDB" id="129822at2"/>
<gene>
    <name evidence="3" type="ordered locus">cce_2148</name>
</gene>
<reference evidence="3 4" key="1">
    <citation type="journal article" date="2008" name="Proc. Natl. Acad. Sci. U.S.A.">
        <title>The genome of Cyanothece 51142, a unicellular diazotrophic cyanobacterium important in the marine nitrogen cycle.</title>
        <authorList>
            <person name="Welsh E.A."/>
            <person name="Liberton M."/>
            <person name="Stoeckel J."/>
            <person name="Loh T."/>
            <person name="Elvitigala T."/>
            <person name="Wang C."/>
            <person name="Wollam A."/>
            <person name="Fulton R.S."/>
            <person name="Clifton S.W."/>
            <person name="Jacobs J.M."/>
            <person name="Aurora R."/>
            <person name="Ghosh B.K."/>
            <person name="Sherman L.A."/>
            <person name="Smith R.D."/>
            <person name="Wilson R.K."/>
            <person name="Pakrasi H.B."/>
        </authorList>
    </citation>
    <scope>NUCLEOTIDE SEQUENCE [LARGE SCALE GENOMIC DNA]</scope>
    <source>
        <strain evidence="4">ATCC 51142 / BH68</strain>
    </source>
</reference>
<comment type="similarity">
    <text evidence="1">Belongs to the PemK/MazF family.</text>
</comment>
<evidence type="ECO:0000313" key="3">
    <source>
        <dbReference type="EMBL" id="ACB51498.1"/>
    </source>
</evidence>
<dbReference type="Pfam" id="PF02452">
    <property type="entry name" value="PemK_toxin"/>
    <property type="match status" value="1"/>
</dbReference>
<keyword evidence="2" id="KW-1277">Toxin-antitoxin system</keyword>
<dbReference type="Gene3D" id="2.30.30.110">
    <property type="match status" value="1"/>
</dbReference>
<dbReference type="InterPro" id="IPR003477">
    <property type="entry name" value="PemK-like"/>
</dbReference>
<evidence type="ECO:0000256" key="1">
    <source>
        <dbReference type="ARBA" id="ARBA00007521"/>
    </source>
</evidence>
<dbReference type="GO" id="GO:0003677">
    <property type="term" value="F:DNA binding"/>
    <property type="evidence" value="ECO:0007669"/>
    <property type="project" value="InterPro"/>
</dbReference>
<keyword evidence="4" id="KW-1185">Reference proteome</keyword>
<name>B1WNR9_CROS5</name>
<dbReference type="EMBL" id="CP000806">
    <property type="protein sequence ID" value="ACB51498.1"/>
    <property type="molecule type" value="Genomic_DNA"/>
</dbReference>
<organism evidence="3 4">
    <name type="scientific">Crocosphaera subtropica (strain ATCC 51142 / BH68)</name>
    <name type="common">Cyanothece sp. (strain ATCC 51142)</name>
    <dbReference type="NCBI Taxonomy" id="43989"/>
    <lineage>
        <taxon>Bacteria</taxon>
        <taxon>Bacillati</taxon>
        <taxon>Cyanobacteriota</taxon>
        <taxon>Cyanophyceae</taxon>
        <taxon>Oscillatoriophycideae</taxon>
        <taxon>Chroococcales</taxon>
        <taxon>Aphanothecaceae</taxon>
        <taxon>Crocosphaera</taxon>
        <taxon>Crocosphaera subtropica</taxon>
    </lineage>
</organism>
<dbReference type="HOGENOM" id="CLU_121823_6_1_3"/>
<dbReference type="eggNOG" id="COG2337">
    <property type="taxonomic scope" value="Bacteria"/>
</dbReference>
<evidence type="ECO:0000256" key="2">
    <source>
        <dbReference type="ARBA" id="ARBA00022649"/>
    </source>
</evidence>
<dbReference type="AlphaFoldDB" id="B1WNR9"/>
<protein>
    <submittedName>
        <fullName evidence="3">Plasmid maintenance toxin/Cell growth inhibitor</fullName>
    </submittedName>
</protein>
<proteinExistence type="inferred from homology"/>
<dbReference type="KEGG" id="cyt:cce_2148"/>
<dbReference type="Proteomes" id="UP000001203">
    <property type="component" value="Chromosome circular"/>
</dbReference>
<dbReference type="STRING" id="43989.cce_2148"/>
<accession>B1WNR9</accession>
<dbReference type="SUPFAM" id="SSF50118">
    <property type="entry name" value="Cell growth inhibitor/plasmid maintenance toxic component"/>
    <property type="match status" value="1"/>
</dbReference>
<sequence length="115" mass="13119">MSNPKTREIWLVRFPFSDLTATKLRPALILAVHREKQIILGVFSKIPLGNWRETWVIISENHPNFSQTGLKKTSVIRTDKIATVNRSVFQRKLGILPSDILNQVQTALKKSLNIS</sequence>
<dbReference type="RefSeq" id="WP_009546900.1">
    <property type="nucleotide sequence ID" value="NC_010546.1"/>
</dbReference>
<evidence type="ECO:0000313" key="4">
    <source>
        <dbReference type="Proteomes" id="UP000001203"/>
    </source>
</evidence>
<dbReference type="InterPro" id="IPR011067">
    <property type="entry name" value="Plasmid_toxin/cell-grow_inhib"/>
</dbReference>